<evidence type="ECO:0000313" key="5">
    <source>
        <dbReference type="Proteomes" id="UP001501081"/>
    </source>
</evidence>
<evidence type="ECO:0000259" key="3">
    <source>
        <dbReference type="PROSITE" id="PS01031"/>
    </source>
</evidence>
<reference evidence="5" key="1">
    <citation type="journal article" date="2019" name="Int. J. Syst. Evol. Microbiol.">
        <title>The Global Catalogue of Microorganisms (GCM) 10K type strain sequencing project: providing services to taxonomists for standard genome sequencing and annotation.</title>
        <authorList>
            <consortium name="The Broad Institute Genomics Platform"/>
            <consortium name="The Broad Institute Genome Sequencing Center for Infectious Disease"/>
            <person name="Wu L."/>
            <person name="Ma J."/>
        </authorList>
    </citation>
    <scope>NUCLEOTIDE SEQUENCE [LARGE SCALE GENOMIC DNA]</scope>
    <source>
        <strain evidence="5">JCM 17338</strain>
    </source>
</reference>
<proteinExistence type="inferred from homology"/>
<name>A0ABP7P918_9SPHI</name>
<keyword evidence="5" id="KW-1185">Reference proteome</keyword>
<dbReference type="Pfam" id="PF00011">
    <property type="entry name" value="HSP20"/>
    <property type="match status" value="1"/>
</dbReference>
<evidence type="ECO:0000256" key="1">
    <source>
        <dbReference type="PROSITE-ProRule" id="PRU00285"/>
    </source>
</evidence>
<feature type="domain" description="SHSP" evidence="3">
    <location>
        <begin position="47"/>
        <end position="159"/>
    </location>
</feature>
<dbReference type="PROSITE" id="PS01031">
    <property type="entry name" value="SHSP"/>
    <property type="match status" value="1"/>
</dbReference>
<comment type="caution">
    <text evidence="4">The sequence shown here is derived from an EMBL/GenBank/DDBJ whole genome shotgun (WGS) entry which is preliminary data.</text>
</comment>
<dbReference type="SUPFAM" id="SSF49764">
    <property type="entry name" value="HSP20-like chaperones"/>
    <property type="match status" value="1"/>
</dbReference>
<accession>A0ABP7P918</accession>
<evidence type="ECO:0000313" key="4">
    <source>
        <dbReference type="EMBL" id="GAA3961729.1"/>
    </source>
</evidence>
<dbReference type="InterPro" id="IPR002068">
    <property type="entry name" value="A-crystallin/Hsp20_dom"/>
</dbReference>
<dbReference type="InterPro" id="IPR031107">
    <property type="entry name" value="Small_HSP"/>
</dbReference>
<dbReference type="Gene3D" id="2.60.40.790">
    <property type="match status" value="1"/>
</dbReference>
<dbReference type="CDD" id="cd06464">
    <property type="entry name" value="ACD_sHsps-like"/>
    <property type="match status" value="1"/>
</dbReference>
<dbReference type="PANTHER" id="PTHR11527">
    <property type="entry name" value="HEAT-SHOCK PROTEIN 20 FAMILY MEMBER"/>
    <property type="match status" value="1"/>
</dbReference>
<sequence>MNNGLYQLKKIKIRDMTLVNFNNRTRNTAPYFNNVFDSLFSDAVTKNKMVDKSPNVNIYENETAYIIELAAPGLKKEDFQINLKKDTLSVWAEVKKDETQVAKDFTRKEFDFSSFARSFNLPDTADGDKITAEYKDGILNINISKKDDAKLQHKEIVVS</sequence>
<organism evidence="4 5">
    <name type="scientific">Pedobacter ginsengiterrae</name>
    <dbReference type="NCBI Taxonomy" id="871696"/>
    <lineage>
        <taxon>Bacteria</taxon>
        <taxon>Pseudomonadati</taxon>
        <taxon>Bacteroidota</taxon>
        <taxon>Sphingobacteriia</taxon>
        <taxon>Sphingobacteriales</taxon>
        <taxon>Sphingobacteriaceae</taxon>
        <taxon>Pedobacter</taxon>
    </lineage>
</organism>
<protein>
    <submittedName>
        <fullName evidence="4">Hsp20/alpha crystallin family protein</fullName>
    </submittedName>
</protein>
<gene>
    <name evidence="4" type="ORF">GCM10022246_13700</name>
</gene>
<dbReference type="Proteomes" id="UP001501081">
    <property type="component" value="Unassembled WGS sequence"/>
</dbReference>
<evidence type="ECO:0000256" key="2">
    <source>
        <dbReference type="RuleBase" id="RU003616"/>
    </source>
</evidence>
<dbReference type="InterPro" id="IPR008978">
    <property type="entry name" value="HSP20-like_chaperone"/>
</dbReference>
<comment type="similarity">
    <text evidence="1 2">Belongs to the small heat shock protein (HSP20) family.</text>
</comment>
<dbReference type="EMBL" id="BAABAK010000005">
    <property type="protein sequence ID" value="GAA3961729.1"/>
    <property type="molecule type" value="Genomic_DNA"/>
</dbReference>